<evidence type="ECO:0000313" key="4">
    <source>
        <dbReference type="Proteomes" id="UP000286746"/>
    </source>
</evidence>
<evidence type="ECO:0000313" key="3">
    <source>
        <dbReference type="EMBL" id="GCD48441.1"/>
    </source>
</evidence>
<name>A0A401VTG5_STREY</name>
<evidence type="ECO:0000256" key="1">
    <source>
        <dbReference type="SAM" id="MobiDB-lite"/>
    </source>
</evidence>
<reference evidence="2 4" key="1">
    <citation type="submission" date="2018-11" db="EMBL/GenBank/DDBJ databases">
        <title>Whole genome sequence of Streptomyces paromomycinus NBRC 15454(T).</title>
        <authorList>
            <person name="Komaki H."/>
            <person name="Tamura T."/>
        </authorList>
    </citation>
    <scope>NUCLEOTIDE SEQUENCE [LARGE SCALE GENOMIC DNA]</scope>
    <source>
        <strain evidence="2 4">NBRC 15454</strain>
    </source>
</reference>
<dbReference type="EMBL" id="BHZD01000001">
    <property type="protein sequence ID" value="GCD40380.1"/>
    <property type="molecule type" value="Genomic_DNA"/>
</dbReference>
<sequence>MNTVRARVWRFSVGSQTVKAQSIGEGALPVSLARLLHINAMACDPRRTLSYWTRRSEVRLMASYLHAPGGGSPLRVDHPAFEASSRHIRSFVNEGSGLGMLTAAGESLFAWKDGAHDLHNFDALPKHLLGHYRPTGVRPDLLFHLPAGPVAGEARGRHRRAAQLLPERLLAGQRQRLRELASWSAAHHDHTYFMSWVWIGPSGIAVDIFLPEGGPWNGALDAQWMREHAQDGPATRFPLHEPREQRVARRRAPQDPGPAEERIAYVEEAPDDGPHELRTAPNIFSEVYQTHEGGAPIPPGSPQQQAAGVMEWLYETAPAGDGAVLAGIPVRGTWAAADAAGPARHAVLLGVLAEQPPRQAAVRERLARAEGRFDACLDGRLLTVVRPAASPAPSWRDLERALLEG</sequence>
<feature type="compositionally biased region" description="Basic and acidic residues" evidence="1">
    <location>
        <begin position="238"/>
        <end position="247"/>
    </location>
</feature>
<keyword evidence="4" id="KW-1185">Reference proteome</keyword>
<evidence type="ECO:0000313" key="2">
    <source>
        <dbReference type="EMBL" id="GCD40380.1"/>
    </source>
</evidence>
<organism evidence="2 4">
    <name type="scientific">Streptomyces paromomycinus</name>
    <name type="common">Streptomyces rimosus subsp. paromomycinus</name>
    <dbReference type="NCBI Taxonomy" id="92743"/>
    <lineage>
        <taxon>Bacteria</taxon>
        <taxon>Bacillati</taxon>
        <taxon>Actinomycetota</taxon>
        <taxon>Actinomycetes</taxon>
        <taxon>Kitasatosporales</taxon>
        <taxon>Streptomycetaceae</taxon>
        <taxon>Streptomyces</taxon>
    </lineage>
</organism>
<accession>A0A401VTG5</accession>
<dbReference type="AlphaFoldDB" id="A0A401VTG5"/>
<dbReference type="EMBL" id="BHZD01000001">
    <property type="protein sequence ID" value="GCD48441.1"/>
    <property type="molecule type" value="Genomic_DNA"/>
</dbReference>
<protein>
    <submittedName>
        <fullName evidence="2">Uncharacterized protein</fullName>
    </submittedName>
</protein>
<comment type="caution">
    <text evidence="2">The sequence shown here is derived from an EMBL/GenBank/DDBJ whole genome shotgun (WGS) entry which is preliminary data.</text>
</comment>
<feature type="region of interest" description="Disordered" evidence="1">
    <location>
        <begin position="233"/>
        <end position="260"/>
    </location>
</feature>
<dbReference type="Proteomes" id="UP000286746">
    <property type="component" value="Unassembled WGS sequence"/>
</dbReference>
<gene>
    <name evidence="2" type="ORF">GKJPGBOP_00029</name>
    <name evidence="3" type="ORF">GKJPGBOP_08239</name>
</gene>
<proteinExistence type="predicted"/>
<dbReference type="RefSeq" id="WP_125050615.1">
    <property type="nucleotide sequence ID" value="NZ_BHZD01000001.1"/>
</dbReference>